<dbReference type="InterPro" id="IPR001173">
    <property type="entry name" value="Glyco_trans_2-like"/>
</dbReference>
<dbReference type="Pfam" id="PF00535">
    <property type="entry name" value="Glycos_transf_2"/>
    <property type="match status" value="1"/>
</dbReference>
<keyword evidence="2" id="KW-0808">Transferase</keyword>
<protein>
    <submittedName>
        <fullName evidence="2">Glycosyltransferase involved in cell wall bisynthesis</fullName>
    </submittedName>
</protein>
<dbReference type="SUPFAM" id="SSF53448">
    <property type="entry name" value="Nucleotide-diphospho-sugar transferases"/>
    <property type="match status" value="1"/>
</dbReference>
<dbReference type="PANTHER" id="PTHR22916:SF3">
    <property type="entry name" value="UDP-GLCNAC:BETAGAL BETA-1,3-N-ACETYLGLUCOSAMINYLTRANSFERASE-LIKE PROTEIN 1"/>
    <property type="match status" value="1"/>
</dbReference>
<dbReference type="PANTHER" id="PTHR22916">
    <property type="entry name" value="GLYCOSYLTRANSFERASE"/>
    <property type="match status" value="1"/>
</dbReference>
<dbReference type="Proteomes" id="UP000236735">
    <property type="component" value="Unassembled WGS sequence"/>
</dbReference>
<feature type="domain" description="Glycosyltransferase 2-like" evidence="1">
    <location>
        <begin position="6"/>
        <end position="167"/>
    </location>
</feature>
<dbReference type="AlphaFoldDB" id="A0A1H5UDN6"/>
<dbReference type="CDD" id="cd00761">
    <property type="entry name" value="Glyco_tranf_GTA_type"/>
    <property type="match status" value="1"/>
</dbReference>
<reference evidence="2 3" key="1">
    <citation type="submission" date="2016-10" db="EMBL/GenBank/DDBJ databases">
        <authorList>
            <person name="de Groot N.N."/>
        </authorList>
    </citation>
    <scope>NUCLEOTIDE SEQUENCE [LARGE SCALE GENOMIC DNA]</scope>
    <source>
        <strain evidence="2 3">AR32</strain>
    </source>
</reference>
<organism evidence="2 3">
    <name type="scientific">Xylanibacter ruminicola</name>
    <name type="common">Prevotella ruminicola</name>
    <dbReference type="NCBI Taxonomy" id="839"/>
    <lineage>
        <taxon>Bacteria</taxon>
        <taxon>Pseudomonadati</taxon>
        <taxon>Bacteroidota</taxon>
        <taxon>Bacteroidia</taxon>
        <taxon>Bacteroidales</taxon>
        <taxon>Prevotellaceae</taxon>
        <taxon>Xylanibacter</taxon>
    </lineage>
</organism>
<dbReference type="RefSeq" id="WP_103915504.1">
    <property type="nucleotide sequence ID" value="NZ_FNUV01000003.1"/>
</dbReference>
<dbReference type="InterPro" id="IPR029044">
    <property type="entry name" value="Nucleotide-diphossugar_trans"/>
</dbReference>
<sequence>MQYEVTIGIPVYRAAGYIEKTMESALSQTFPSIEFLVLDDCGGDGSMDVIERLQKEHPRGKDIRILRHEKNYGIGVARNRILDEARGNYLFFLDSDDIIMSDTIQLLFDHAQKIDAEIVYGSWERIDVIDKTPSVQSVYPYMLFTEPDGLAMYAFKNYSTFRISVCNCLMKISTLRDTHLHFVDAIFWEDMAFTYEMVTKVRRAILLPEITYYYICRPDSLSHFQERKTLHKEEILKNASVVNYLKDKLGVLRGHSYVPYMNYNLGMNSFYVVCYVLKHQTIIHPIISNSELRQLMQMPLKFSDIICRRGRLMGNLALWTLSHIPNSLFVPFVRIAGKIKKVI</sequence>
<dbReference type="EMBL" id="FNUV01000003">
    <property type="protein sequence ID" value="SEF73202.1"/>
    <property type="molecule type" value="Genomic_DNA"/>
</dbReference>
<dbReference type="Gene3D" id="3.90.550.10">
    <property type="entry name" value="Spore Coat Polysaccharide Biosynthesis Protein SpsA, Chain A"/>
    <property type="match status" value="1"/>
</dbReference>
<proteinExistence type="predicted"/>
<dbReference type="GO" id="GO:0016758">
    <property type="term" value="F:hexosyltransferase activity"/>
    <property type="evidence" value="ECO:0007669"/>
    <property type="project" value="UniProtKB-ARBA"/>
</dbReference>
<evidence type="ECO:0000313" key="3">
    <source>
        <dbReference type="Proteomes" id="UP000236735"/>
    </source>
</evidence>
<name>A0A1H5UDN6_XYLRU</name>
<gene>
    <name evidence="2" type="ORF">SAMN05216354_1404</name>
</gene>
<evidence type="ECO:0000313" key="2">
    <source>
        <dbReference type="EMBL" id="SEF73202.1"/>
    </source>
</evidence>
<evidence type="ECO:0000259" key="1">
    <source>
        <dbReference type="Pfam" id="PF00535"/>
    </source>
</evidence>
<accession>A0A1H5UDN6</accession>